<protein>
    <submittedName>
        <fullName evidence="2">Uncharacterized protein</fullName>
    </submittedName>
</protein>
<dbReference type="Proteomes" id="UP001322512">
    <property type="component" value="Chromosome"/>
</dbReference>
<name>A0ABZ0TBN5_HALED</name>
<organism evidence="2 3">
    <name type="scientific">Halomonas elongata (strain ATCC 33173 / DSM 2581 / NBRC 15536 / NCIMB 2198 / 1H9)</name>
    <dbReference type="NCBI Taxonomy" id="768066"/>
    <lineage>
        <taxon>Bacteria</taxon>
        <taxon>Pseudomonadati</taxon>
        <taxon>Pseudomonadota</taxon>
        <taxon>Gammaproteobacteria</taxon>
        <taxon>Oceanospirillales</taxon>
        <taxon>Halomonadaceae</taxon>
        <taxon>Halomonas</taxon>
    </lineage>
</organism>
<keyword evidence="1" id="KW-1133">Transmembrane helix</keyword>
<accession>A0ABZ0TBN5</accession>
<dbReference type="GeneID" id="91011985"/>
<evidence type="ECO:0000256" key="1">
    <source>
        <dbReference type="SAM" id="Phobius"/>
    </source>
</evidence>
<sequence length="42" mass="4812">MSVLAWIGWAVLFAVSVFGVVLGNLWWVTKDMDDQGEERDDR</sequence>
<evidence type="ECO:0000313" key="3">
    <source>
        <dbReference type="Proteomes" id="UP001322512"/>
    </source>
</evidence>
<keyword evidence="1" id="KW-0472">Membrane</keyword>
<keyword evidence="1" id="KW-0812">Transmembrane</keyword>
<keyword evidence="3" id="KW-1185">Reference proteome</keyword>
<feature type="transmembrane region" description="Helical" evidence="1">
    <location>
        <begin position="6"/>
        <end position="29"/>
    </location>
</feature>
<proteinExistence type="predicted"/>
<gene>
    <name evidence="2" type="ORF">SR933_07315</name>
</gene>
<dbReference type="EMBL" id="CP139472">
    <property type="protein sequence ID" value="WPU48691.1"/>
    <property type="molecule type" value="Genomic_DNA"/>
</dbReference>
<evidence type="ECO:0000313" key="2">
    <source>
        <dbReference type="EMBL" id="WPU48691.1"/>
    </source>
</evidence>
<reference evidence="2 3" key="1">
    <citation type="submission" date="2023-11" db="EMBL/GenBank/DDBJ databases">
        <title>MicrobeMod: A computational toolkit for identifying prokaryotic methylation and restriction-modification with nanopore sequencing.</title>
        <authorList>
            <person name="Crits-Christoph A."/>
            <person name="Kang S.C."/>
            <person name="Lee H."/>
            <person name="Ostrov N."/>
        </authorList>
    </citation>
    <scope>NUCLEOTIDE SEQUENCE [LARGE SCALE GENOMIC DNA]</scope>
    <source>
        <strain evidence="2 3">ATCC 33173</strain>
    </source>
</reference>
<dbReference type="RefSeq" id="WP_269777401.1">
    <property type="nucleotide sequence ID" value="NC_014532.2"/>
</dbReference>